<feature type="domain" description="CAAX prenyl protease 2/Lysostaphin resistance protein A-like" evidence="2">
    <location>
        <begin position="201"/>
        <end position="285"/>
    </location>
</feature>
<dbReference type="InterPro" id="IPR052710">
    <property type="entry name" value="CAAX_protease"/>
</dbReference>
<feature type="transmembrane region" description="Helical" evidence="1">
    <location>
        <begin position="312"/>
        <end position="330"/>
    </location>
</feature>
<evidence type="ECO:0000256" key="1">
    <source>
        <dbReference type="SAM" id="Phobius"/>
    </source>
</evidence>
<sequence length="386" mass="42709">MNPEQEEDELLFQKAEVEWTDIPNSMPNSLDELILPVEYPAVSEAPVVARAASLSLFRAILWCLLFLCVTQFLPLVGVFVYYLLARPDIQQAVTKDPGLLLHDPSILPTLIVTGQLTAVLFAVGLTFWKFGKQWPRLIALRLPKLDHLILVLLGMPALFVVIHSLEAVVRYLPDIEISDSGSLKELMSKLVDSTSSWPWQLAVFAIGICPAIAEEFFCRGVLGRGLVGRYGFLPGILITSLLFGALHVEPHQAVLATFMGVVLHGCYVASRSFLIPVLIHFLNNSLAVLSVSKTGNVPLFTSLEETYERNGYIFLFSATMVLATIGLAFYQSRFQAIPLDGRTYPDSVEIPEKNSDLALFREPIPPGTIVLIVLALSGFSAIWWNL</sequence>
<feature type="transmembrane region" description="Helical" evidence="1">
    <location>
        <begin position="268"/>
        <end position="291"/>
    </location>
</feature>
<reference evidence="3" key="1">
    <citation type="submission" date="2021-05" db="EMBL/GenBank/DDBJ databases">
        <title>Complete genome sequence of the cellulolytic planctomycete Telmatocola sphagniphila SP2T and characterization of the first cellulase from planctomycetes.</title>
        <authorList>
            <person name="Rakitin A.L."/>
            <person name="Beletsky A.V."/>
            <person name="Naumoff D.G."/>
            <person name="Kulichevskaya I.S."/>
            <person name="Mardanov A.V."/>
            <person name="Ravin N.V."/>
            <person name="Dedysh S.N."/>
        </authorList>
    </citation>
    <scope>NUCLEOTIDE SEQUENCE</scope>
    <source>
        <strain evidence="3">SP2T</strain>
    </source>
</reference>
<name>A0A8E6EXV1_9BACT</name>
<keyword evidence="1" id="KW-0472">Membrane</keyword>
<evidence type="ECO:0000313" key="4">
    <source>
        <dbReference type="Proteomes" id="UP000676194"/>
    </source>
</evidence>
<dbReference type="Proteomes" id="UP000676194">
    <property type="component" value="Chromosome"/>
</dbReference>
<keyword evidence="1" id="KW-1133">Transmembrane helix</keyword>
<dbReference type="Pfam" id="PF02517">
    <property type="entry name" value="Rce1-like"/>
    <property type="match status" value="1"/>
</dbReference>
<feature type="transmembrane region" description="Helical" evidence="1">
    <location>
        <begin position="59"/>
        <end position="85"/>
    </location>
</feature>
<evidence type="ECO:0000259" key="2">
    <source>
        <dbReference type="Pfam" id="PF02517"/>
    </source>
</evidence>
<dbReference type="GO" id="GO:0004175">
    <property type="term" value="F:endopeptidase activity"/>
    <property type="evidence" value="ECO:0007669"/>
    <property type="project" value="UniProtKB-ARBA"/>
</dbReference>
<dbReference type="KEGG" id="tsph:KIH39_24810"/>
<keyword evidence="1" id="KW-0812">Transmembrane</keyword>
<protein>
    <submittedName>
        <fullName evidence="3">CPBP family intramembrane metalloprotease</fullName>
    </submittedName>
</protein>
<dbReference type="EMBL" id="CP074694">
    <property type="protein sequence ID" value="QVL32018.1"/>
    <property type="molecule type" value="Genomic_DNA"/>
</dbReference>
<keyword evidence="3" id="KW-0378">Hydrolase</keyword>
<dbReference type="AlphaFoldDB" id="A0A8E6EXV1"/>
<dbReference type="PANTHER" id="PTHR36435:SF1">
    <property type="entry name" value="CAAX AMINO TERMINAL PROTEASE FAMILY PROTEIN"/>
    <property type="match status" value="1"/>
</dbReference>
<feature type="transmembrane region" description="Helical" evidence="1">
    <location>
        <begin position="230"/>
        <end position="248"/>
    </location>
</feature>
<feature type="transmembrane region" description="Helical" evidence="1">
    <location>
        <begin position="148"/>
        <end position="165"/>
    </location>
</feature>
<dbReference type="InterPro" id="IPR003675">
    <property type="entry name" value="Rce1/LyrA-like_dom"/>
</dbReference>
<feature type="transmembrane region" description="Helical" evidence="1">
    <location>
        <begin position="197"/>
        <end position="218"/>
    </location>
</feature>
<dbReference type="GO" id="GO:0080120">
    <property type="term" value="P:CAAX-box protein maturation"/>
    <property type="evidence" value="ECO:0007669"/>
    <property type="project" value="UniProtKB-ARBA"/>
</dbReference>
<keyword evidence="3" id="KW-0645">Protease</keyword>
<dbReference type="PANTHER" id="PTHR36435">
    <property type="entry name" value="SLR1288 PROTEIN"/>
    <property type="match status" value="1"/>
</dbReference>
<organism evidence="3 4">
    <name type="scientific">Telmatocola sphagniphila</name>
    <dbReference type="NCBI Taxonomy" id="1123043"/>
    <lineage>
        <taxon>Bacteria</taxon>
        <taxon>Pseudomonadati</taxon>
        <taxon>Planctomycetota</taxon>
        <taxon>Planctomycetia</taxon>
        <taxon>Gemmatales</taxon>
        <taxon>Gemmataceae</taxon>
    </lineage>
</organism>
<dbReference type="GO" id="GO:0008237">
    <property type="term" value="F:metallopeptidase activity"/>
    <property type="evidence" value="ECO:0007669"/>
    <property type="project" value="UniProtKB-KW"/>
</dbReference>
<keyword evidence="4" id="KW-1185">Reference proteome</keyword>
<keyword evidence="3" id="KW-0482">Metalloprotease</keyword>
<feature type="transmembrane region" description="Helical" evidence="1">
    <location>
        <begin position="364"/>
        <end position="384"/>
    </location>
</feature>
<gene>
    <name evidence="3" type="ORF">KIH39_24810</name>
</gene>
<accession>A0A8E6EXV1</accession>
<dbReference type="RefSeq" id="WP_213496578.1">
    <property type="nucleotide sequence ID" value="NZ_CP074694.1"/>
</dbReference>
<proteinExistence type="predicted"/>
<evidence type="ECO:0000313" key="3">
    <source>
        <dbReference type="EMBL" id="QVL32018.1"/>
    </source>
</evidence>
<feature type="transmembrane region" description="Helical" evidence="1">
    <location>
        <begin position="105"/>
        <end position="128"/>
    </location>
</feature>